<dbReference type="GO" id="GO:0004139">
    <property type="term" value="F:deoxyribose-phosphate aldolase activity"/>
    <property type="evidence" value="ECO:0007669"/>
    <property type="project" value="UniProtKB-EC"/>
</dbReference>
<feature type="active site" description="Schiff-base intermediate with acetaldehyde" evidence="6">
    <location>
        <position position="162"/>
    </location>
</feature>
<keyword evidence="2 6" id="KW-0963">Cytoplasm</keyword>
<comment type="caution">
    <text evidence="7">The sequence shown here is derived from an EMBL/GenBank/DDBJ whole genome shotgun (WGS) entry which is preliminary data.</text>
</comment>
<keyword evidence="4 6" id="KW-0704">Schiff base</keyword>
<dbReference type="PANTHER" id="PTHR10889:SF1">
    <property type="entry name" value="DEOXYRIBOSE-PHOSPHATE ALDOLASE"/>
    <property type="match status" value="1"/>
</dbReference>
<comment type="catalytic activity">
    <reaction evidence="5 6">
        <text>2-deoxy-D-ribose 5-phosphate = D-glyceraldehyde 3-phosphate + acetaldehyde</text>
        <dbReference type="Rhea" id="RHEA:12821"/>
        <dbReference type="ChEBI" id="CHEBI:15343"/>
        <dbReference type="ChEBI" id="CHEBI:59776"/>
        <dbReference type="ChEBI" id="CHEBI:62877"/>
        <dbReference type="EC" id="4.1.2.4"/>
    </reaction>
</comment>
<keyword evidence="8" id="KW-1185">Reference proteome</keyword>
<dbReference type="PANTHER" id="PTHR10889">
    <property type="entry name" value="DEOXYRIBOSE-PHOSPHATE ALDOLASE"/>
    <property type="match status" value="1"/>
</dbReference>
<dbReference type="RefSeq" id="WP_183668275.1">
    <property type="nucleotide sequence ID" value="NZ_BMPB01000006.1"/>
</dbReference>
<dbReference type="Proteomes" id="UP000533637">
    <property type="component" value="Unassembled WGS sequence"/>
</dbReference>
<keyword evidence="3 6" id="KW-0456">Lyase</keyword>
<dbReference type="NCBIfam" id="TIGR00126">
    <property type="entry name" value="deoC"/>
    <property type="match status" value="1"/>
</dbReference>
<dbReference type="InterPro" id="IPR028581">
    <property type="entry name" value="DeoC_typeI"/>
</dbReference>
<dbReference type="Pfam" id="PF01791">
    <property type="entry name" value="DeoC"/>
    <property type="match status" value="1"/>
</dbReference>
<feature type="active site" description="Proton donor/acceptor" evidence="6">
    <location>
        <position position="190"/>
    </location>
</feature>
<dbReference type="SUPFAM" id="SSF51569">
    <property type="entry name" value="Aldolase"/>
    <property type="match status" value="1"/>
</dbReference>
<comment type="subcellular location">
    <subcellularLocation>
        <location evidence="6">Cytoplasm</location>
    </subcellularLocation>
</comment>
<protein>
    <recommendedName>
        <fullName evidence="6">Deoxyribose-phosphate aldolase</fullName>
        <shortName evidence="6">DERA</shortName>
        <ecNumber evidence="6">4.1.2.4</ecNumber>
    </recommendedName>
    <alternativeName>
        <fullName evidence="6">2-deoxy-D-ribose 5-phosphate aldolase</fullName>
    </alternativeName>
    <alternativeName>
        <fullName evidence="6">Phosphodeoxyriboaldolase</fullName>
        <shortName evidence="6">Deoxyriboaldolase</shortName>
    </alternativeName>
</protein>
<evidence type="ECO:0000256" key="2">
    <source>
        <dbReference type="ARBA" id="ARBA00022490"/>
    </source>
</evidence>
<evidence type="ECO:0000313" key="8">
    <source>
        <dbReference type="Proteomes" id="UP000533637"/>
    </source>
</evidence>
<dbReference type="InterPro" id="IPR002915">
    <property type="entry name" value="DeoC/FbaB/LacD_aldolase"/>
</dbReference>
<reference evidence="7 8" key="1">
    <citation type="submission" date="2020-08" db="EMBL/GenBank/DDBJ databases">
        <title>Genomic Encyclopedia of Type Strains, Phase IV (KMG-IV): sequencing the most valuable type-strain genomes for metagenomic binning, comparative biology and taxonomic classification.</title>
        <authorList>
            <person name="Goeker M."/>
        </authorList>
    </citation>
    <scope>NUCLEOTIDE SEQUENCE [LARGE SCALE GENOMIC DNA]</scope>
    <source>
        <strain evidence="7 8">DSM 102983</strain>
    </source>
</reference>
<dbReference type="InterPro" id="IPR013785">
    <property type="entry name" value="Aldolase_TIM"/>
</dbReference>
<dbReference type="InterPro" id="IPR011343">
    <property type="entry name" value="DeoC"/>
</dbReference>
<evidence type="ECO:0000256" key="5">
    <source>
        <dbReference type="ARBA" id="ARBA00048791"/>
    </source>
</evidence>
<dbReference type="CDD" id="cd00959">
    <property type="entry name" value="DeoC"/>
    <property type="match status" value="1"/>
</dbReference>
<sequence length="233" mass="25502">MDTNTPNISSREIARLIDISAVRADSTRQDVEDIIEAAIKHNFICVFPMPGMLPLVFEKLKNHPQTGIGGVVGFPSGAETTTCKLFQAQELKKAGCNEIDMVLNIGKLKSGMLTEVEDEIRQIKAEVSPLPLKVIMEVALLTDEEIKIASTLILRAGADYIKTGTGWAGATTLHHIALIKEMVGDTIRLKVAGGVRTLDTLLEMHRLGVSRFGIGYRSALHIMEECINKEAHE</sequence>
<evidence type="ECO:0000313" key="7">
    <source>
        <dbReference type="EMBL" id="MBB4620245.1"/>
    </source>
</evidence>
<evidence type="ECO:0000256" key="6">
    <source>
        <dbReference type="HAMAP-Rule" id="MF_00114"/>
    </source>
</evidence>
<dbReference type="SMART" id="SM01133">
    <property type="entry name" value="DeoC"/>
    <property type="match status" value="1"/>
</dbReference>
<evidence type="ECO:0000256" key="4">
    <source>
        <dbReference type="ARBA" id="ARBA00023270"/>
    </source>
</evidence>
<comment type="function">
    <text evidence="6">Catalyzes a reversible aldol reaction between acetaldehyde and D-glyceraldehyde 3-phosphate to generate 2-deoxy-D-ribose 5-phosphate.</text>
</comment>
<dbReference type="Gene3D" id="3.20.20.70">
    <property type="entry name" value="Aldolase class I"/>
    <property type="match status" value="1"/>
</dbReference>
<feature type="active site" description="Proton donor/acceptor" evidence="6">
    <location>
        <position position="100"/>
    </location>
</feature>
<accession>A0ABR6KFM6</accession>
<evidence type="ECO:0000256" key="3">
    <source>
        <dbReference type="ARBA" id="ARBA00023239"/>
    </source>
</evidence>
<comment type="similarity">
    <text evidence="1 6">Belongs to the DeoC/FbaB aldolase family. DeoC type 1 subfamily.</text>
</comment>
<comment type="pathway">
    <text evidence="6">Carbohydrate degradation; 2-deoxy-D-ribose 1-phosphate degradation; D-glyceraldehyde 3-phosphate and acetaldehyde from 2-deoxy-alpha-D-ribose 1-phosphate: step 2/2.</text>
</comment>
<evidence type="ECO:0000256" key="1">
    <source>
        <dbReference type="ARBA" id="ARBA00010936"/>
    </source>
</evidence>
<dbReference type="PIRSF" id="PIRSF001357">
    <property type="entry name" value="DeoC"/>
    <property type="match status" value="1"/>
</dbReference>
<proteinExistence type="inferred from homology"/>
<dbReference type="EC" id="4.1.2.4" evidence="6"/>
<name>A0ABR6KFM6_9BACT</name>
<gene>
    <name evidence="6" type="primary">deoC</name>
    <name evidence="7" type="ORF">GGQ57_000119</name>
</gene>
<dbReference type="EMBL" id="JACHOC010000001">
    <property type="protein sequence ID" value="MBB4620245.1"/>
    <property type="molecule type" value="Genomic_DNA"/>
</dbReference>
<organism evidence="7 8">
    <name type="scientific">Parabacteroides faecis</name>
    <dbReference type="NCBI Taxonomy" id="1217282"/>
    <lineage>
        <taxon>Bacteria</taxon>
        <taxon>Pseudomonadati</taxon>
        <taxon>Bacteroidota</taxon>
        <taxon>Bacteroidia</taxon>
        <taxon>Bacteroidales</taxon>
        <taxon>Tannerellaceae</taxon>
        <taxon>Parabacteroides</taxon>
    </lineage>
</organism>
<dbReference type="HAMAP" id="MF_00114">
    <property type="entry name" value="DeoC_type1"/>
    <property type="match status" value="1"/>
</dbReference>